<proteinExistence type="predicted"/>
<keyword evidence="2" id="KW-1185">Reference proteome</keyword>
<reference evidence="3" key="1">
    <citation type="submission" date="2025-08" db="UniProtKB">
        <authorList>
            <consortium name="RefSeq"/>
        </authorList>
    </citation>
    <scope>IDENTIFICATION</scope>
</reference>
<evidence type="ECO:0000313" key="2">
    <source>
        <dbReference type="Proteomes" id="UP000515204"/>
    </source>
</evidence>
<name>A0A6P3XER6_DINQU</name>
<sequence>MYDRRYATDGDGPVNIMFPTYDEPSAFPFGVPSDGTHRVFATAHTSRSVTENSRHGCFNAERSPFVGHTGYYHDHVAPVGVRTVVTGRLPSAMGARDSLGNVPLEVRQERMDVDVPQPFRKNHKRPGQCELYDTAAVKRLRRETGNGHIHRETENTRTCGMDQMHNLSSSICLNITGHYQSYFLPADKSSSTDDPGCKYISSNNNSKSNRNDTEYERMLFETHGCSIYHHQRIQSLDHIETEF</sequence>
<dbReference type="OrthoDB" id="7690177at2759"/>
<evidence type="ECO:0000256" key="1">
    <source>
        <dbReference type="SAM" id="MobiDB-lite"/>
    </source>
</evidence>
<accession>A0A6P3XER6</accession>
<organism evidence="2 3">
    <name type="scientific">Dinoponera quadriceps</name>
    <name type="common">South American ant</name>
    <dbReference type="NCBI Taxonomy" id="609295"/>
    <lineage>
        <taxon>Eukaryota</taxon>
        <taxon>Metazoa</taxon>
        <taxon>Ecdysozoa</taxon>
        <taxon>Arthropoda</taxon>
        <taxon>Hexapoda</taxon>
        <taxon>Insecta</taxon>
        <taxon>Pterygota</taxon>
        <taxon>Neoptera</taxon>
        <taxon>Endopterygota</taxon>
        <taxon>Hymenoptera</taxon>
        <taxon>Apocrita</taxon>
        <taxon>Aculeata</taxon>
        <taxon>Formicoidea</taxon>
        <taxon>Formicidae</taxon>
        <taxon>Ponerinae</taxon>
        <taxon>Ponerini</taxon>
        <taxon>Dinoponera</taxon>
    </lineage>
</organism>
<dbReference type="Proteomes" id="UP000515204">
    <property type="component" value="Unplaced"/>
</dbReference>
<protein>
    <submittedName>
        <fullName evidence="3">Uncharacterized protein LOC106745613 isoform X1</fullName>
    </submittedName>
</protein>
<dbReference type="GeneID" id="106745613"/>
<dbReference type="KEGG" id="dqu:106745613"/>
<dbReference type="RefSeq" id="XP_014476865.1">
    <property type="nucleotide sequence ID" value="XM_014621379.1"/>
</dbReference>
<evidence type="ECO:0000313" key="3">
    <source>
        <dbReference type="RefSeq" id="XP_014476865.1"/>
    </source>
</evidence>
<dbReference type="AlphaFoldDB" id="A0A6P3XER6"/>
<feature type="region of interest" description="Disordered" evidence="1">
    <location>
        <begin position="189"/>
        <end position="210"/>
    </location>
</feature>
<gene>
    <name evidence="3" type="primary">LOC106745613</name>
</gene>